<dbReference type="Proteomes" id="UP000050795">
    <property type="component" value="Unassembled WGS sequence"/>
</dbReference>
<dbReference type="InterPro" id="IPR021109">
    <property type="entry name" value="Peptidase_aspartic_dom_sf"/>
</dbReference>
<dbReference type="InterPro" id="IPR012337">
    <property type="entry name" value="RNaseH-like_sf"/>
</dbReference>
<dbReference type="FunFam" id="1.10.340.70:FF:000006">
    <property type="entry name" value="Retrovirus-related Pol polyprotein from transposon 297-like Protein"/>
    <property type="match status" value="1"/>
</dbReference>
<name>A0AA85IVK7_TRIRE</name>
<dbReference type="FunFam" id="3.30.70.270:FF:000026">
    <property type="entry name" value="Transposon Ty3-G Gag-Pol polyprotein"/>
    <property type="match status" value="1"/>
</dbReference>
<dbReference type="PROSITE" id="PS50994">
    <property type="entry name" value="INTEGRASE"/>
    <property type="match status" value="1"/>
</dbReference>
<evidence type="ECO:0000256" key="7">
    <source>
        <dbReference type="ARBA" id="ARBA00022842"/>
    </source>
</evidence>
<dbReference type="FunFam" id="3.10.10.10:FF:000007">
    <property type="entry name" value="Retrovirus-related Pol polyprotein from transposon 17.6-like Protein"/>
    <property type="match status" value="1"/>
</dbReference>
<evidence type="ECO:0000256" key="10">
    <source>
        <dbReference type="ARBA" id="ARBA00022918"/>
    </source>
</evidence>
<dbReference type="Pfam" id="PF17921">
    <property type="entry name" value="Integrase_H2C2"/>
    <property type="match status" value="1"/>
</dbReference>
<feature type="domain" description="Integrase catalytic" evidence="13">
    <location>
        <begin position="719"/>
        <end position="890"/>
    </location>
</feature>
<keyword evidence="11" id="KW-0511">Multifunctional enzyme</keyword>
<dbReference type="InterPro" id="IPR001584">
    <property type="entry name" value="Integrase_cat-core"/>
</dbReference>
<evidence type="ECO:0000256" key="6">
    <source>
        <dbReference type="ARBA" id="ARBA00022801"/>
    </source>
</evidence>
<sequence>MATAVNGNHPSRLFYVRDLTTGTLFLVDTGAEVSVIPPSLSRRSAKIPGKLSLRAANQTNIQTYGEQSMILNLGLRRRFTWIFIVADVRHAILGADFLSHFNLLVDISKKKLVDNCTQLKIHGITCDYSVHSICIEKPESEMFSALLKRFPKILKPSYNVEDISHTVTHKIITTGQPVKARPRRLPPDKLAAAKSEFEHMMQLGIIRPSNSPWSSPLHMVPKTNHDWRPCGDYRALNNATVPDRYPIPHLHDFSLTLHGKTVFTKVDLVRAYHQIPVAPEDIAKTAIITPFGLFEFLRMPFGLKNAAQTFQRFMDQVTQGLDFVFVYIDDVLIASSSMEEHMQHLSLLFQRFEQFGVVINPKKCIFGSPSIEFLGHRITAEGIRPTEDKIETIKNFPEPDSLKKLRRFLGMFNFYRRFIPSCASIVQPLTDLLRCNSKKFQWSEEAKAAFNNAKDALSNVVMLSHINPEASLILCTDASQVAVGAVLQQKFNNDTTPLAFFSKKLEPAQTRYSTFGRELLAIYLAVKHFSFLLQGRHFTILTDHKPLCYAFTTSLDRHSPREARQLDYISQFSTDIQFIKGDSNIVADSLSRCDVNHLSSIDISLDNIAKLQKNDAELHTCRRNSSLQLQDVPIPLSDTTIVCDVSTGVHRPFVPLSCRKTLFEHLHSLSHPGVRATVKLISERFVWPKMNSDIRKWARQCLQCQRSKVHHHTVTPPKQFNLPDKRFQHVHIDVVGPLPPSRGFTHILTAIDRFTRWAIACPLNDISAENIALVFLDRWVSNYGVPTTITTDRGAQFQSTLFREFTRLLGVNHISTTAYHPAANGLVERFHRQLKSSLMAQADSSKWSEHLPLVLLSIRSTVKEDLGCTPAQLVYGTTLTLPGQLVPSNDSTEVNISDFTNRLTQHMLQLRPVAPRQSLQKAQVNKNLLTSKFVFVRVDAIRKGLQHPYEGPFLVLKRTEKYFTLNKHGKPETVSIDRLKPAYTDSEHETLATPTPINNQQVNATPTLPLFTLPPVQTRSGRQICKPARYVHFID</sequence>
<feature type="domain" description="Reverse transcriptase" evidence="12">
    <location>
        <begin position="201"/>
        <end position="378"/>
    </location>
</feature>
<accession>A0AA85IVK7</accession>
<dbReference type="Gene3D" id="3.10.20.370">
    <property type="match status" value="1"/>
</dbReference>
<dbReference type="Gene3D" id="3.30.420.10">
    <property type="entry name" value="Ribonuclease H-like superfamily/Ribonuclease H"/>
    <property type="match status" value="1"/>
</dbReference>
<keyword evidence="14" id="KW-1185">Reference proteome</keyword>
<evidence type="ECO:0000256" key="3">
    <source>
        <dbReference type="ARBA" id="ARBA00022695"/>
    </source>
</evidence>
<evidence type="ECO:0000256" key="9">
    <source>
        <dbReference type="ARBA" id="ARBA00022908"/>
    </source>
</evidence>
<dbReference type="Pfam" id="PF17919">
    <property type="entry name" value="RT_RNaseH_2"/>
    <property type="match status" value="1"/>
</dbReference>
<dbReference type="InterPro" id="IPR043128">
    <property type="entry name" value="Rev_trsase/Diguanyl_cyclase"/>
</dbReference>
<evidence type="ECO:0000313" key="14">
    <source>
        <dbReference type="Proteomes" id="UP000050795"/>
    </source>
</evidence>
<evidence type="ECO:0000259" key="13">
    <source>
        <dbReference type="PROSITE" id="PS50994"/>
    </source>
</evidence>
<dbReference type="GO" id="GO:0004519">
    <property type="term" value="F:endonuclease activity"/>
    <property type="evidence" value="ECO:0007669"/>
    <property type="project" value="UniProtKB-KW"/>
</dbReference>
<evidence type="ECO:0000256" key="4">
    <source>
        <dbReference type="ARBA" id="ARBA00022722"/>
    </source>
</evidence>
<dbReference type="CDD" id="cd06094">
    <property type="entry name" value="RP_Saci_like"/>
    <property type="match status" value="1"/>
</dbReference>
<dbReference type="InterPro" id="IPR043502">
    <property type="entry name" value="DNA/RNA_pol_sf"/>
</dbReference>
<dbReference type="CDD" id="cd09274">
    <property type="entry name" value="RNase_HI_RT_Ty3"/>
    <property type="match status" value="1"/>
</dbReference>
<dbReference type="Pfam" id="PF00078">
    <property type="entry name" value="RVT_1"/>
    <property type="match status" value="1"/>
</dbReference>
<dbReference type="FunFam" id="3.10.20.370:FF:000001">
    <property type="entry name" value="Retrovirus-related Pol polyprotein from transposon 17.6-like protein"/>
    <property type="match status" value="1"/>
</dbReference>
<dbReference type="Pfam" id="PF00665">
    <property type="entry name" value="rve"/>
    <property type="match status" value="1"/>
</dbReference>
<dbReference type="Gene3D" id="3.10.10.10">
    <property type="entry name" value="HIV Type 1 Reverse Transcriptase, subunit A, domain 1"/>
    <property type="match status" value="1"/>
</dbReference>
<keyword evidence="1" id="KW-0645">Protease</keyword>
<dbReference type="GO" id="GO:0006508">
    <property type="term" value="P:proteolysis"/>
    <property type="evidence" value="ECO:0007669"/>
    <property type="project" value="UniProtKB-KW"/>
</dbReference>
<dbReference type="InterPro" id="IPR036397">
    <property type="entry name" value="RNaseH_sf"/>
</dbReference>
<dbReference type="WBParaSite" id="TREG1_122760.1">
    <property type="protein sequence ID" value="TREG1_122760.1"/>
    <property type="gene ID" value="TREG1_122760"/>
</dbReference>
<keyword evidence="2" id="KW-0808">Transferase</keyword>
<evidence type="ECO:0000256" key="11">
    <source>
        <dbReference type="ARBA" id="ARBA00023268"/>
    </source>
</evidence>
<dbReference type="FunFam" id="2.40.70.10:FF:000130">
    <property type="entry name" value="Retrovirus-related Pol polyprotein from transposon opus-like Protein"/>
    <property type="match status" value="1"/>
</dbReference>
<dbReference type="InterPro" id="IPR041577">
    <property type="entry name" value="RT_RNaseH_2"/>
</dbReference>
<evidence type="ECO:0000313" key="15">
    <source>
        <dbReference type="WBParaSite" id="TREG1_122760.1"/>
    </source>
</evidence>
<dbReference type="PANTHER" id="PTHR37984:SF5">
    <property type="entry name" value="PROTEIN NYNRIN-LIKE"/>
    <property type="match status" value="1"/>
</dbReference>
<evidence type="ECO:0000256" key="8">
    <source>
        <dbReference type="ARBA" id="ARBA00022884"/>
    </source>
</evidence>
<evidence type="ECO:0000256" key="5">
    <source>
        <dbReference type="ARBA" id="ARBA00022759"/>
    </source>
</evidence>
<keyword evidence="7" id="KW-0460">Magnesium</keyword>
<dbReference type="InterPro" id="IPR050951">
    <property type="entry name" value="Retrovirus_Pol_polyprotein"/>
</dbReference>
<dbReference type="PROSITE" id="PS00141">
    <property type="entry name" value="ASP_PROTEASE"/>
    <property type="match status" value="1"/>
</dbReference>
<keyword evidence="5" id="KW-0255">Endonuclease</keyword>
<keyword evidence="6" id="KW-0378">Hydrolase</keyword>
<protein>
    <recommendedName>
        <fullName evidence="16">Endonuclease</fullName>
    </recommendedName>
</protein>
<evidence type="ECO:0000256" key="2">
    <source>
        <dbReference type="ARBA" id="ARBA00022679"/>
    </source>
</evidence>
<reference evidence="15" key="2">
    <citation type="submission" date="2023-11" db="UniProtKB">
        <authorList>
            <consortium name="WormBaseParasite"/>
        </authorList>
    </citation>
    <scope>IDENTIFICATION</scope>
</reference>
<organism evidence="14 15">
    <name type="scientific">Trichobilharzia regenti</name>
    <name type="common">Nasal bird schistosome</name>
    <dbReference type="NCBI Taxonomy" id="157069"/>
    <lineage>
        <taxon>Eukaryota</taxon>
        <taxon>Metazoa</taxon>
        <taxon>Spiralia</taxon>
        <taxon>Lophotrochozoa</taxon>
        <taxon>Platyhelminthes</taxon>
        <taxon>Trematoda</taxon>
        <taxon>Digenea</taxon>
        <taxon>Strigeidida</taxon>
        <taxon>Schistosomatoidea</taxon>
        <taxon>Schistosomatidae</taxon>
        <taxon>Trichobilharzia</taxon>
    </lineage>
</organism>
<proteinExistence type="predicted"/>
<reference evidence="14" key="1">
    <citation type="submission" date="2022-06" db="EMBL/GenBank/DDBJ databases">
        <authorList>
            <person name="Berger JAMES D."/>
            <person name="Berger JAMES D."/>
        </authorList>
    </citation>
    <scope>NUCLEOTIDE SEQUENCE [LARGE SCALE GENOMIC DNA]</scope>
</reference>
<dbReference type="SUPFAM" id="SSF50630">
    <property type="entry name" value="Acid proteases"/>
    <property type="match status" value="1"/>
</dbReference>
<keyword evidence="9" id="KW-0229">DNA integration</keyword>
<dbReference type="GO" id="GO:0003723">
    <property type="term" value="F:RNA binding"/>
    <property type="evidence" value="ECO:0007669"/>
    <property type="project" value="UniProtKB-KW"/>
</dbReference>
<dbReference type="AlphaFoldDB" id="A0AA85IVK7"/>
<dbReference type="SUPFAM" id="SSF56672">
    <property type="entry name" value="DNA/RNA polymerases"/>
    <property type="match status" value="1"/>
</dbReference>
<dbReference type="InterPro" id="IPR041588">
    <property type="entry name" value="Integrase_H2C2"/>
</dbReference>
<dbReference type="PANTHER" id="PTHR37984">
    <property type="entry name" value="PROTEIN CBG26694"/>
    <property type="match status" value="1"/>
</dbReference>
<dbReference type="CDD" id="cd01647">
    <property type="entry name" value="RT_LTR"/>
    <property type="match status" value="1"/>
</dbReference>
<dbReference type="FunFam" id="3.30.420.10:FF:000032">
    <property type="entry name" value="Retrovirus-related Pol polyprotein from transposon 297-like Protein"/>
    <property type="match status" value="1"/>
</dbReference>
<evidence type="ECO:0000259" key="12">
    <source>
        <dbReference type="PROSITE" id="PS50878"/>
    </source>
</evidence>
<keyword evidence="3" id="KW-0548">Nucleotidyltransferase</keyword>
<dbReference type="Gene3D" id="3.30.70.270">
    <property type="match status" value="2"/>
</dbReference>
<dbReference type="FunFam" id="3.30.70.270:FF:000164">
    <property type="match status" value="1"/>
</dbReference>
<dbReference type="Gene3D" id="1.10.340.70">
    <property type="match status" value="1"/>
</dbReference>
<evidence type="ECO:0008006" key="16">
    <source>
        <dbReference type="Google" id="ProtNLM"/>
    </source>
</evidence>
<keyword evidence="10" id="KW-0695">RNA-directed DNA polymerase</keyword>
<evidence type="ECO:0000256" key="1">
    <source>
        <dbReference type="ARBA" id="ARBA00022670"/>
    </source>
</evidence>
<dbReference type="PROSITE" id="PS50878">
    <property type="entry name" value="RT_POL"/>
    <property type="match status" value="1"/>
</dbReference>
<dbReference type="Gene3D" id="2.40.70.10">
    <property type="entry name" value="Acid Proteases"/>
    <property type="match status" value="1"/>
</dbReference>
<dbReference type="InterPro" id="IPR001969">
    <property type="entry name" value="Aspartic_peptidase_AS"/>
</dbReference>
<dbReference type="InterPro" id="IPR000477">
    <property type="entry name" value="RT_dom"/>
</dbReference>
<keyword evidence="8" id="KW-0694">RNA-binding</keyword>
<dbReference type="GO" id="GO:0003964">
    <property type="term" value="F:RNA-directed DNA polymerase activity"/>
    <property type="evidence" value="ECO:0007669"/>
    <property type="project" value="UniProtKB-KW"/>
</dbReference>
<dbReference type="InterPro" id="IPR034132">
    <property type="entry name" value="RP_Saci-like"/>
</dbReference>
<dbReference type="GO" id="GO:0004190">
    <property type="term" value="F:aspartic-type endopeptidase activity"/>
    <property type="evidence" value="ECO:0007669"/>
    <property type="project" value="InterPro"/>
</dbReference>
<dbReference type="GO" id="GO:0015074">
    <property type="term" value="P:DNA integration"/>
    <property type="evidence" value="ECO:0007669"/>
    <property type="project" value="UniProtKB-KW"/>
</dbReference>
<keyword evidence="4" id="KW-0540">Nuclease</keyword>
<dbReference type="SUPFAM" id="SSF53098">
    <property type="entry name" value="Ribonuclease H-like"/>
    <property type="match status" value="1"/>
</dbReference>